<feature type="non-terminal residue" evidence="8">
    <location>
        <position position="1372"/>
    </location>
</feature>
<feature type="compositionally biased region" description="Acidic residues" evidence="5">
    <location>
        <begin position="1014"/>
        <end position="1035"/>
    </location>
</feature>
<feature type="region of interest" description="Disordered" evidence="5">
    <location>
        <begin position="201"/>
        <end position="1086"/>
    </location>
</feature>
<evidence type="ECO:0000259" key="6">
    <source>
        <dbReference type="SMART" id="SM00305"/>
    </source>
</evidence>
<organism evidence="8 9">
    <name type="scientific">Mesorhabditis spiculigera</name>
    <dbReference type="NCBI Taxonomy" id="96644"/>
    <lineage>
        <taxon>Eukaryota</taxon>
        <taxon>Metazoa</taxon>
        <taxon>Ecdysozoa</taxon>
        <taxon>Nematoda</taxon>
        <taxon>Chromadorea</taxon>
        <taxon>Rhabditida</taxon>
        <taxon>Rhabditina</taxon>
        <taxon>Rhabditomorpha</taxon>
        <taxon>Rhabditoidea</taxon>
        <taxon>Rhabditidae</taxon>
        <taxon>Mesorhabditinae</taxon>
        <taxon>Mesorhabditis</taxon>
    </lineage>
</organism>
<feature type="compositionally biased region" description="Basic and acidic residues" evidence="5">
    <location>
        <begin position="862"/>
        <end position="872"/>
    </location>
</feature>
<feature type="compositionally biased region" description="Basic and acidic residues" evidence="5">
    <location>
        <begin position="744"/>
        <end position="765"/>
    </location>
</feature>
<feature type="compositionally biased region" description="Basic and acidic residues" evidence="5">
    <location>
        <begin position="354"/>
        <end position="369"/>
    </location>
</feature>
<feature type="compositionally biased region" description="Polar residues" evidence="5">
    <location>
        <begin position="904"/>
        <end position="915"/>
    </location>
</feature>
<dbReference type="InterPro" id="IPR036844">
    <property type="entry name" value="Hint_dom_sf"/>
</dbReference>
<dbReference type="CDD" id="cd00081">
    <property type="entry name" value="Hint"/>
    <property type="match status" value="1"/>
</dbReference>
<keyword evidence="3" id="KW-0964">Secreted</keyword>
<feature type="compositionally biased region" description="Basic and acidic residues" evidence="5">
    <location>
        <begin position="949"/>
        <end position="961"/>
    </location>
</feature>
<feature type="compositionally biased region" description="Basic and acidic residues" evidence="5">
    <location>
        <begin position="1036"/>
        <end position="1051"/>
    </location>
</feature>
<reference evidence="8" key="1">
    <citation type="submission" date="2023-06" db="EMBL/GenBank/DDBJ databases">
        <authorList>
            <person name="Delattre M."/>
        </authorList>
    </citation>
    <scope>NUCLEOTIDE SEQUENCE</scope>
    <source>
        <strain evidence="8">AF72</strain>
    </source>
</reference>
<dbReference type="InterPro" id="IPR003587">
    <property type="entry name" value="Hint_dom_N"/>
</dbReference>
<comment type="caution">
    <text evidence="8">The sequence shown here is derived from an EMBL/GenBank/DDBJ whole genome shotgun (WGS) entry which is preliminary data.</text>
</comment>
<feature type="compositionally biased region" description="Basic and acidic residues" evidence="5">
    <location>
        <begin position="505"/>
        <end position="515"/>
    </location>
</feature>
<dbReference type="GO" id="GO:0007267">
    <property type="term" value="P:cell-cell signaling"/>
    <property type="evidence" value="ECO:0007669"/>
    <property type="project" value="InterPro"/>
</dbReference>
<feature type="compositionally biased region" description="Basic and acidic residues" evidence="5">
    <location>
        <begin position="888"/>
        <end position="901"/>
    </location>
</feature>
<feature type="compositionally biased region" description="Basic and acidic residues" evidence="5">
    <location>
        <begin position="247"/>
        <end position="260"/>
    </location>
</feature>
<dbReference type="SMART" id="SM00306">
    <property type="entry name" value="HintN"/>
    <property type="match status" value="1"/>
</dbReference>
<name>A0AA36CL97_9BILA</name>
<evidence type="ECO:0000256" key="5">
    <source>
        <dbReference type="SAM" id="MobiDB-lite"/>
    </source>
</evidence>
<keyword evidence="2" id="KW-0217">Developmental protein</keyword>
<dbReference type="PRINTS" id="PR00632">
    <property type="entry name" value="SONICHHOG"/>
</dbReference>
<dbReference type="GO" id="GO:0016540">
    <property type="term" value="P:protein autoprocessing"/>
    <property type="evidence" value="ECO:0007669"/>
    <property type="project" value="InterPro"/>
</dbReference>
<proteinExistence type="predicted"/>
<dbReference type="InterPro" id="IPR052140">
    <property type="entry name" value="Dev_Signal_Hedgehog-like"/>
</dbReference>
<dbReference type="Pfam" id="PF01079">
    <property type="entry name" value="Hint"/>
    <property type="match status" value="1"/>
</dbReference>
<evidence type="ECO:0000313" key="9">
    <source>
        <dbReference type="Proteomes" id="UP001177023"/>
    </source>
</evidence>
<feature type="compositionally biased region" description="Basic and acidic residues" evidence="5">
    <location>
        <begin position="646"/>
        <end position="655"/>
    </location>
</feature>
<feature type="compositionally biased region" description="Basic and acidic residues" evidence="5">
    <location>
        <begin position="1000"/>
        <end position="1013"/>
    </location>
</feature>
<accession>A0AA36CL97</accession>
<dbReference type="InterPro" id="IPR003586">
    <property type="entry name" value="Hint_dom_C"/>
</dbReference>
<feature type="compositionally biased region" description="Basic and acidic residues" evidence="5">
    <location>
        <begin position="793"/>
        <end position="804"/>
    </location>
</feature>
<dbReference type="Proteomes" id="UP001177023">
    <property type="component" value="Unassembled WGS sequence"/>
</dbReference>
<feature type="compositionally biased region" description="Basic and acidic residues" evidence="5">
    <location>
        <begin position="708"/>
        <end position="720"/>
    </location>
</feature>
<feature type="compositionally biased region" description="Polar residues" evidence="5">
    <location>
        <begin position="315"/>
        <end position="326"/>
    </location>
</feature>
<evidence type="ECO:0000256" key="3">
    <source>
        <dbReference type="ARBA" id="ARBA00022525"/>
    </source>
</evidence>
<dbReference type="SMART" id="SM00305">
    <property type="entry name" value="HintC"/>
    <property type="match status" value="1"/>
</dbReference>
<dbReference type="Gene3D" id="2.170.16.10">
    <property type="entry name" value="Hedgehog/Intein (Hint) domain"/>
    <property type="match status" value="1"/>
</dbReference>
<comment type="subcellular location">
    <subcellularLocation>
        <location evidence="1">Secreted</location>
        <location evidence="1">Extracellular space</location>
    </subcellularLocation>
</comment>
<dbReference type="InterPro" id="IPR001767">
    <property type="entry name" value="Hedgehog_Hint"/>
</dbReference>
<keyword evidence="9" id="KW-1185">Reference proteome</keyword>
<feature type="domain" description="Hint" evidence="6">
    <location>
        <begin position="1278"/>
        <end position="1322"/>
    </location>
</feature>
<feature type="compositionally biased region" description="Acidic residues" evidence="5">
    <location>
        <begin position="370"/>
        <end position="393"/>
    </location>
</feature>
<feature type="compositionally biased region" description="Low complexity" evidence="5">
    <location>
        <begin position="623"/>
        <end position="635"/>
    </location>
</feature>
<evidence type="ECO:0000256" key="2">
    <source>
        <dbReference type="ARBA" id="ARBA00022473"/>
    </source>
</evidence>
<dbReference type="SUPFAM" id="SSF51294">
    <property type="entry name" value="Hedgehog/intein (Hint) domain"/>
    <property type="match status" value="1"/>
</dbReference>
<feature type="compositionally biased region" description="Polar residues" evidence="5">
    <location>
        <begin position="205"/>
        <end position="217"/>
    </location>
</feature>
<keyword evidence="4" id="KW-0732">Signal</keyword>
<evidence type="ECO:0000313" key="8">
    <source>
        <dbReference type="EMBL" id="CAJ0570120.1"/>
    </source>
</evidence>
<evidence type="ECO:0000259" key="7">
    <source>
        <dbReference type="SMART" id="SM00306"/>
    </source>
</evidence>
<evidence type="ECO:0000256" key="4">
    <source>
        <dbReference type="ARBA" id="ARBA00022729"/>
    </source>
</evidence>
<feature type="domain" description="Hint" evidence="7">
    <location>
        <begin position="1162"/>
        <end position="1276"/>
    </location>
</feature>
<sequence length="1372" mass="146859">MHCQLPSICGYGRPHCIYEQNQDNCGGVENFVAKVEQLGVDQPVAHTCCRLSEPIATHLENDCFIYELPDGTTTAAGSEEEKLEEKSQKSNLTVVRSLDELSKEFTGDAKNQDAGSKTFQFHFYSLTEKSPPVLLVKAIQRYSLGYRVTICRARCLNRASEAEADSLAAAAWRGFEWGRWSKKLWQKMVVATNHIEIKANEKSGPANSTDAESSGKSASEAWSDGGKGTVEEDGSGTQADGSTTKPLKPEKPEKRNDRHPPFPPIDGDTPSKNSEASQAKIPRTPNSVAKFDEPEVEAKPAKANIDELSRENLEKSSAASAESGNQVPPERLEVPRNSSEASEESENEVSSVEVKTEASEEKLGYRDSAEPDDTGDSESIPEAEGLSEEDDVKTDDADSEVKIASPVPPEASEEGEGAGGAGEAASDENSEAGGDSEDVEDDETDPEKSEKLRPAGKNEVVEAPGAPKATGTSYATGASRATEATGVPKANETSEAPEVPAQLKPDPRNLIDRKSGNVGSSTTQKPKNPADLGPDPENSSGKVTGTKPEATKKSLSDILKPVRPSGKQKLDVNPESGHLPSNGDKILRPSDEDPPLAPNDGAGNGKTGRAAPNATSSRPSEKTTVNPSNSSSSTPEPRIKGSVKPDQARKMKDEAQENPSKPLNPAKPTGSELPTAANNGSPEAVPDRKLAPNVPEGNPDPSGGQKLTGDRTVADPEGKLIPENPQKPDPADPEGGRLPIIDPSDPKTDYKGEKSVPEGDTETRARPGPGGLQGSGKPLEPLPENLKSGLFSKNDKSKRNRNDPEPSGSINGTKNEAPETHPVDVVSGHSKNVHKPIIERRGWLPDIQGNSKRLPGEGTVDGAHDRKEKGGGEAHGNLGQAKAMGSELDPKHEKRAAEKITVDLGTNGTLQNSKNPGIPDSGNAMKPSKIEKTDKTDLLGSGNLSGNAKNDKNWINHDREAGGSGKGTGSSSENGTHGAGTKAENGQNGIKNEIGVSNKDSYEDLGSKEKDYGIDDGTEDEGEKVPGDPEEDPDTVESRHQNSTKADKMDSGEDFSVENAFDDKGRPSLALLEGDLDGANDPPEALDYGEDASHHVANAAPIQKEAVRPVQLPDVPPDPEAIANRNYVREDARFDANTRIIDAQEAQAEADEKAAAAQRARRNCFSGDLLVPTPYGNRRMDELQIGDRILVPIAPGVSQFEMIEMFYHRDPEKETMFLKIKTRERSISVTPKHLIPAGNCGDLNETLTTEGDVQKLLRSSIFARNLKPGMCLVTVDDYGQLVLQEIHEISRQYSRGIYAPVTVSGSIVANGILASCFAEVESHTMQKLLYDFVSMVYRYFGMSGFSTDHIPIPALLDVLQYLGQLTVPFIHP</sequence>
<dbReference type="PANTHER" id="PTHR46706:SF12">
    <property type="entry name" value="PROTEIN QUA-1-RELATED"/>
    <property type="match status" value="1"/>
</dbReference>
<feature type="compositionally biased region" description="Acidic residues" evidence="5">
    <location>
        <begin position="425"/>
        <end position="445"/>
    </location>
</feature>
<gene>
    <name evidence="8" type="ORF">MSPICULIGERA_LOCUS8568</name>
</gene>
<evidence type="ECO:0000256" key="1">
    <source>
        <dbReference type="ARBA" id="ARBA00004239"/>
    </source>
</evidence>
<dbReference type="EMBL" id="CATQJA010002252">
    <property type="protein sequence ID" value="CAJ0570120.1"/>
    <property type="molecule type" value="Genomic_DNA"/>
</dbReference>
<dbReference type="InterPro" id="IPR001657">
    <property type="entry name" value="Hedgehog"/>
</dbReference>
<dbReference type="PANTHER" id="PTHR46706">
    <property type="entry name" value="PROTEIN QUA-1-RELATED"/>
    <property type="match status" value="1"/>
</dbReference>
<feature type="compositionally biased region" description="Basic and acidic residues" evidence="5">
    <location>
        <begin position="290"/>
        <end position="314"/>
    </location>
</feature>
<feature type="compositionally biased region" description="Polar residues" evidence="5">
    <location>
        <begin position="517"/>
        <end position="526"/>
    </location>
</feature>
<dbReference type="GO" id="GO:0005576">
    <property type="term" value="C:extracellular region"/>
    <property type="evidence" value="ECO:0007669"/>
    <property type="project" value="UniProtKB-SubCell"/>
</dbReference>
<feature type="compositionally biased region" description="Polar residues" evidence="5">
    <location>
        <begin position="235"/>
        <end position="244"/>
    </location>
</feature>
<feature type="compositionally biased region" description="Basic and acidic residues" evidence="5">
    <location>
        <begin position="928"/>
        <end position="937"/>
    </location>
</feature>
<protein>
    <submittedName>
        <fullName evidence="8">Uncharacterized protein</fullName>
    </submittedName>
</protein>